<dbReference type="InterPro" id="IPR053151">
    <property type="entry name" value="RNase_H-like"/>
</dbReference>
<evidence type="ECO:0000313" key="3">
    <source>
        <dbReference type="Proteomes" id="UP000233837"/>
    </source>
</evidence>
<dbReference type="Pfam" id="PF13456">
    <property type="entry name" value="RVT_3"/>
    <property type="match status" value="1"/>
</dbReference>
<dbReference type="CDD" id="cd06222">
    <property type="entry name" value="RNase_H_like"/>
    <property type="match status" value="1"/>
</dbReference>
<dbReference type="Gene3D" id="3.30.420.10">
    <property type="entry name" value="Ribonuclease H-like superfamily/Ribonuclease H"/>
    <property type="match status" value="1"/>
</dbReference>
<reference evidence="2 3" key="1">
    <citation type="journal article" date="2016" name="Sci. Rep.">
        <title>The Dendrobium catenatum Lindl. genome sequence provides insights into polysaccharide synthase, floral development and adaptive evolution.</title>
        <authorList>
            <person name="Zhang G.Q."/>
            <person name="Xu Q."/>
            <person name="Bian C."/>
            <person name="Tsai W.C."/>
            <person name="Yeh C.M."/>
            <person name="Liu K.W."/>
            <person name="Yoshida K."/>
            <person name="Zhang L.S."/>
            <person name="Chang S.B."/>
            <person name="Chen F."/>
            <person name="Shi Y."/>
            <person name="Su Y.Y."/>
            <person name="Zhang Y.Q."/>
            <person name="Chen L.J."/>
            <person name="Yin Y."/>
            <person name="Lin M."/>
            <person name="Huang H."/>
            <person name="Deng H."/>
            <person name="Wang Z.W."/>
            <person name="Zhu S.L."/>
            <person name="Zhao X."/>
            <person name="Deng C."/>
            <person name="Niu S.C."/>
            <person name="Huang J."/>
            <person name="Wang M."/>
            <person name="Liu G.H."/>
            <person name="Yang H.J."/>
            <person name="Xiao X.J."/>
            <person name="Hsiao Y.Y."/>
            <person name="Wu W.L."/>
            <person name="Chen Y.Y."/>
            <person name="Mitsuda N."/>
            <person name="Ohme-Takagi M."/>
            <person name="Luo Y.B."/>
            <person name="Van de Peer Y."/>
            <person name="Liu Z.J."/>
        </authorList>
    </citation>
    <scope>NUCLEOTIDE SEQUENCE [LARGE SCALE GENOMIC DNA]</scope>
    <source>
        <tissue evidence="2">The whole plant</tissue>
    </source>
</reference>
<dbReference type="PANTHER" id="PTHR47723">
    <property type="entry name" value="OS05G0353850 PROTEIN"/>
    <property type="match status" value="1"/>
</dbReference>
<dbReference type="InterPro" id="IPR044730">
    <property type="entry name" value="RNase_H-like_dom_plant"/>
</dbReference>
<dbReference type="AlphaFoldDB" id="A0A2I0VP14"/>
<dbReference type="GO" id="GO:0003676">
    <property type="term" value="F:nucleic acid binding"/>
    <property type="evidence" value="ECO:0007669"/>
    <property type="project" value="InterPro"/>
</dbReference>
<dbReference type="InterPro" id="IPR036397">
    <property type="entry name" value="RNaseH_sf"/>
</dbReference>
<dbReference type="EMBL" id="KZ503378">
    <property type="protein sequence ID" value="PKU65140.1"/>
    <property type="molecule type" value="Genomic_DNA"/>
</dbReference>
<protein>
    <submittedName>
        <fullName evidence="2">Ribonuclease H protein</fullName>
    </submittedName>
</protein>
<dbReference type="SUPFAM" id="SSF53098">
    <property type="entry name" value="Ribonuclease H-like"/>
    <property type="match status" value="1"/>
</dbReference>
<feature type="domain" description="RNase H type-1" evidence="1">
    <location>
        <begin position="18"/>
        <end position="125"/>
    </location>
</feature>
<evidence type="ECO:0000259" key="1">
    <source>
        <dbReference type="Pfam" id="PF13456"/>
    </source>
</evidence>
<dbReference type="InterPro" id="IPR002156">
    <property type="entry name" value="RNaseH_domain"/>
</dbReference>
<reference evidence="2 3" key="2">
    <citation type="journal article" date="2017" name="Nature">
        <title>The Apostasia genome and the evolution of orchids.</title>
        <authorList>
            <person name="Zhang G.Q."/>
            <person name="Liu K.W."/>
            <person name="Li Z."/>
            <person name="Lohaus R."/>
            <person name="Hsiao Y.Y."/>
            <person name="Niu S.C."/>
            <person name="Wang J.Y."/>
            <person name="Lin Y.C."/>
            <person name="Xu Q."/>
            <person name="Chen L.J."/>
            <person name="Yoshida K."/>
            <person name="Fujiwara S."/>
            <person name="Wang Z.W."/>
            <person name="Zhang Y.Q."/>
            <person name="Mitsuda N."/>
            <person name="Wang M."/>
            <person name="Liu G.H."/>
            <person name="Pecoraro L."/>
            <person name="Huang H.X."/>
            <person name="Xiao X.J."/>
            <person name="Lin M."/>
            <person name="Wu X.Y."/>
            <person name="Wu W.L."/>
            <person name="Chen Y.Y."/>
            <person name="Chang S.B."/>
            <person name="Sakamoto S."/>
            <person name="Ohme-Takagi M."/>
            <person name="Yagi M."/>
            <person name="Zeng S.J."/>
            <person name="Shen C.Y."/>
            <person name="Yeh C.M."/>
            <person name="Luo Y.B."/>
            <person name="Tsai W.C."/>
            <person name="Van de Peer Y."/>
            <person name="Liu Z.J."/>
        </authorList>
    </citation>
    <scope>NUCLEOTIDE SEQUENCE [LARGE SCALE GENOMIC DNA]</scope>
    <source>
        <tissue evidence="2">The whole plant</tissue>
    </source>
</reference>
<dbReference type="InterPro" id="IPR012337">
    <property type="entry name" value="RNaseH-like_sf"/>
</dbReference>
<dbReference type="Proteomes" id="UP000233837">
    <property type="component" value="Unassembled WGS sequence"/>
</dbReference>
<proteinExistence type="predicted"/>
<gene>
    <name evidence="2" type="ORF">MA16_Dca004756</name>
</gene>
<name>A0A2I0VP14_9ASPA</name>
<keyword evidence="3" id="KW-1185">Reference proteome</keyword>
<dbReference type="PANTHER" id="PTHR47723:SF19">
    <property type="entry name" value="POLYNUCLEOTIDYL TRANSFERASE, RIBONUCLEASE H-LIKE SUPERFAMILY PROTEIN"/>
    <property type="match status" value="1"/>
</dbReference>
<organism evidence="2 3">
    <name type="scientific">Dendrobium catenatum</name>
    <dbReference type="NCBI Taxonomy" id="906689"/>
    <lineage>
        <taxon>Eukaryota</taxon>
        <taxon>Viridiplantae</taxon>
        <taxon>Streptophyta</taxon>
        <taxon>Embryophyta</taxon>
        <taxon>Tracheophyta</taxon>
        <taxon>Spermatophyta</taxon>
        <taxon>Magnoliopsida</taxon>
        <taxon>Liliopsida</taxon>
        <taxon>Asparagales</taxon>
        <taxon>Orchidaceae</taxon>
        <taxon>Epidendroideae</taxon>
        <taxon>Malaxideae</taxon>
        <taxon>Dendrobiinae</taxon>
        <taxon>Dendrobium</taxon>
    </lineage>
</organism>
<evidence type="ECO:0000313" key="2">
    <source>
        <dbReference type="EMBL" id="PKU65140.1"/>
    </source>
</evidence>
<sequence length="161" mass="17877">MPPSLKLNNNGSVGISVVSFGGIIRDSFDQVIVVYASPLSPCKVIFAELMGLLKGLYICNNSGFVNIEIEVDALLLIQIIKNEDAFCPQFFYIIRKICTTLSILDYTIKHVFREGNACADCLAKLGSRLEEDMEFGIDNLPHILKGLVKLDKIGLLYIRYG</sequence>
<dbReference type="GO" id="GO:0004523">
    <property type="term" value="F:RNA-DNA hybrid ribonuclease activity"/>
    <property type="evidence" value="ECO:0007669"/>
    <property type="project" value="InterPro"/>
</dbReference>
<dbReference type="STRING" id="906689.A0A2I0VP14"/>
<accession>A0A2I0VP14</accession>